<dbReference type="Gene3D" id="3.40.190.10">
    <property type="entry name" value="Periplasmic binding protein-like II"/>
    <property type="match status" value="2"/>
</dbReference>
<organism evidence="6 7">
    <name type="scientific">Roseovarius litoreus</name>
    <dbReference type="NCBI Taxonomy" id="1155722"/>
    <lineage>
        <taxon>Bacteria</taxon>
        <taxon>Pseudomonadati</taxon>
        <taxon>Pseudomonadota</taxon>
        <taxon>Alphaproteobacteria</taxon>
        <taxon>Rhodobacterales</taxon>
        <taxon>Roseobacteraceae</taxon>
        <taxon>Roseovarius</taxon>
    </lineage>
</organism>
<dbReference type="FunFam" id="1.10.10.10:FF:000001">
    <property type="entry name" value="LysR family transcriptional regulator"/>
    <property type="match status" value="1"/>
</dbReference>
<dbReference type="InterPro" id="IPR000847">
    <property type="entry name" value="LysR_HTH_N"/>
</dbReference>
<keyword evidence="3 6" id="KW-0238">DNA-binding</keyword>
<dbReference type="PROSITE" id="PS50931">
    <property type="entry name" value="HTH_LYSR"/>
    <property type="match status" value="1"/>
</dbReference>
<dbReference type="Proteomes" id="UP000322545">
    <property type="component" value="Unassembled WGS sequence"/>
</dbReference>
<dbReference type="InterPro" id="IPR050176">
    <property type="entry name" value="LTTR"/>
</dbReference>
<dbReference type="InterPro" id="IPR036388">
    <property type="entry name" value="WH-like_DNA-bd_sf"/>
</dbReference>
<dbReference type="InterPro" id="IPR005119">
    <property type="entry name" value="LysR_subst-bd"/>
</dbReference>
<evidence type="ECO:0000256" key="1">
    <source>
        <dbReference type="ARBA" id="ARBA00009437"/>
    </source>
</evidence>
<dbReference type="EMBL" id="FRCB01000004">
    <property type="protein sequence ID" value="SHM02253.1"/>
    <property type="molecule type" value="Genomic_DNA"/>
</dbReference>
<proteinExistence type="inferred from homology"/>
<protein>
    <submittedName>
        <fullName evidence="6">DNA-binding transcriptional regulator, LysR family</fullName>
    </submittedName>
</protein>
<dbReference type="Gene3D" id="1.10.10.10">
    <property type="entry name" value="Winged helix-like DNA-binding domain superfamily/Winged helix DNA-binding domain"/>
    <property type="match status" value="1"/>
</dbReference>
<evidence type="ECO:0000256" key="4">
    <source>
        <dbReference type="ARBA" id="ARBA00023163"/>
    </source>
</evidence>
<keyword evidence="7" id="KW-1185">Reference proteome</keyword>
<dbReference type="PRINTS" id="PR00039">
    <property type="entry name" value="HTHLYSR"/>
</dbReference>
<dbReference type="RefSeq" id="WP_149779351.1">
    <property type="nucleotide sequence ID" value="NZ_FRCB01000004.1"/>
</dbReference>
<gene>
    <name evidence="6" type="ORF">SAMN05443432_104158</name>
</gene>
<keyword evidence="2" id="KW-0805">Transcription regulation</keyword>
<dbReference type="SUPFAM" id="SSF46785">
    <property type="entry name" value="Winged helix' DNA-binding domain"/>
    <property type="match status" value="1"/>
</dbReference>
<evidence type="ECO:0000313" key="6">
    <source>
        <dbReference type="EMBL" id="SHM02253.1"/>
    </source>
</evidence>
<comment type="similarity">
    <text evidence="1">Belongs to the LysR transcriptional regulatory family.</text>
</comment>
<evidence type="ECO:0000256" key="3">
    <source>
        <dbReference type="ARBA" id="ARBA00023125"/>
    </source>
</evidence>
<dbReference type="PANTHER" id="PTHR30579">
    <property type="entry name" value="TRANSCRIPTIONAL REGULATOR"/>
    <property type="match status" value="1"/>
</dbReference>
<evidence type="ECO:0000313" key="7">
    <source>
        <dbReference type="Proteomes" id="UP000322545"/>
    </source>
</evidence>
<dbReference type="Pfam" id="PF00126">
    <property type="entry name" value="HTH_1"/>
    <property type="match status" value="1"/>
</dbReference>
<dbReference type="SUPFAM" id="SSF53850">
    <property type="entry name" value="Periplasmic binding protein-like II"/>
    <property type="match status" value="1"/>
</dbReference>
<evidence type="ECO:0000256" key="2">
    <source>
        <dbReference type="ARBA" id="ARBA00023015"/>
    </source>
</evidence>
<reference evidence="6 7" key="1">
    <citation type="submission" date="2016-11" db="EMBL/GenBank/DDBJ databases">
        <authorList>
            <person name="Varghese N."/>
            <person name="Submissions S."/>
        </authorList>
    </citation>
    <scope>NUCLEOTIDE SEQUENCE [LARGE SCALE GENOMIC DNA]</scope>
    <source>
        <strain evidence="6 7">DSM 28249</strain>
    </source>
</reference>
<dbReference type="PANTHER" id="PTHR30579:SF7">
    <property type="entry name" value="HTH-TYPE TRANSCRIPTIONAL REGULATOR LRHA-RELATED"/>
    <property type="match status" value="1"/>
</dbReference>
<dbReference type="GO" id="GO:0003700">
    <property type="term" value="F:DNA-binding transcription factor activity"/>
    <property type="evidence" value="ECO:0007669"/>
    <property type="project" value="InterPro"/>
</dbReference>
<name>A0A1M7FE54_9RHOB</name>
<dbReference type="AlphaFoldDB" id="A0A1M7FE54"/>
<dbReference type="Pfam" id="PF03466">
    <property type="entry name" value="LysR_substrate"/>
    <property type="match status" value="1"/>
</dbReference>
<accession>A0A1M7FE54</accession>
<sequence length="292" mass="31988">MRNLDTTTLRSFVAVADQGGVTRAAAVLHLTQSAVSMQLKRLEEMMGLSLLDRSNRTIGLTAAGEQLLGYARRMLELNDEVVRRLTEETFEGEVILGVPHDIVYPVVPRVLKAFNVAFPRVKVNLKSSRTVRLREALRKGEADLILTTEEDLGPGGETLCEMPLRWTGARDGLAWKRRPLRLAFSTNCIFRPIVLRRLDAAGVDWDMAVESEDDRSVEALISADLAVGALLEDSIPPHQEAISPGGSLPDLGVQKINMYARGGRDEVLEQLAEMLRSGYGAVAQPAGLFSLG</sequence>
<feature type="domain" description="HTH lysR-type" evidence="5">
    <location>
        <begin position="4"/>
        <end position="61"/>
    </location>
</feature>
<dbReference type="GO" id="GO:0003677">
    <property type="term" value="F:DNA binding"/>
    <property type="evidence" value="ECO:0007669"/>
    <property type="project" value="UniProtKB-KW"/>
</dbReference>
<keyword evidence="4" id="KW-0804">Transcription</keyword>
<dbReference type="InterPro" id="IPR036390">
    <property type="entry name" value="WH_DNA-bd_sf"/>
</dbReference>
<evidence type="ECO:0000259" key="5">
    <source>
        <dbReference type="PROSITE" id="PS50931"/>
    </source>
</evidence>